<evidence type="ECO:0000256" key="2">
    <source>
        <dbReference type="ARBA" id="ARBA00022801"/>
    </source>
</evidence>
<dbReference type="Gene3D" id="2.40.100.10">
    <property type="entry name" value="Cyclophilin-like"/>
    <property type="match status" value="1"/>
</dbReference>
<protein>
    <submittedName>
        <fullName evidence="5">Biotin-dependent carboxyltransferase family protein</fullName>
    </submittedName>
</protein>
<evidence type="ECO:0000313" key="5">
    <source>
        <dbReference type="EMBL" id="XAH74851.1"/>
    </source>
</evidence>
<name>A0ABZ3F005_9FIRM</name>
<reference evidence="5 6" key="1">
    <citation type="submission" date="2024-02" db="EMBL/GenBank/DDBJ databases">
        <title>Bacterial strain from lacustrine sediment.</title>
        <authorList>
            <person name="Petit C."/>
            <person name="Fadhlaoui K."/>
        </authorList>
    </citation>
    <scope>NUCLEOTIDE SEQUENCE [LARGE SCALE GENOMIC DNA]</scope>
    <source>
        <strain evidence="5 6">IPX-CK</strain>
    </source>
</reference>
<dbReference type="InterPro" id="IPR029000">
    <property type="entry name" value="Cyclophilin-like_dom_sf"/>
</dbReference>
<evidence type="ECO:0000259" key="4">
    <source>
        <dbReference type="SMART" id="SM00797"/>
    </source>
</evidence>
<dbReference type="SUPFAM" id="SSF50891">
    <property type="entry name" value="Cyclophilin-like"/>
    <property type="match status" value="1"/>
</dbReference>
<gene>
    <name evidence="5" type="ORF">V6984_03540</name>
</gene>
<dbReference type="SMART" id="SM00797">
    <property type="entry name" value="AHS2"/>
    <property type="match status" value="1"/>
</dbReference>
<dbReference type="Pfam" id="PF02626">
    <property type="entry name" value="CT_A_B"/>
    <property type="match status" value="1"/>
</dbReference>
<evidence type="ECO:0000313" key="6">
    <source>
        <dbReference type="Proteomes" id="UP001451571"/>
    </source>
</evidence>
<evidence type="ECO:0000256" key="1">
    <source>
        <dbReference type="ARBA" id="ARBA00022741"/>
    </source>
</evidence>
<keyword evidence="2" id="KW-0378">Hydrolase</keyword>
<keyword evidence="3" id="KW-0067">ATP-binding</keyword>
<feature type="domain" description="Carboxyltransferase" evidence="4">
    <location>
        <begin position="28"/>
        <end position="309"/>
    </location>
</feature>
<organism evidence="5 6">
    <name type="scientific">Kineothrix sedimenti</name>
    <dbReference type="NCBI Taxonomy" id="3123317"/>
    <lineage>
        <taxon>Bacteria</taxon>
        <taxon>Bacillati</taxon>
        <taxon>Bacillota</taxon>
        <taxon>Clostridia</taxon>
        <taxon>Lachnospirales</taxon>
        <taxon>Lachnospiraceae</taxon>
        <taxon>Kineothrix</taxon>
    </lineage>
</organism>
<dbReference type="NCBIfam" id="TIGR00724">
    <property type="entry name" value="urea_amlyse_rel"/>
    <property type="match status" value="1"/>
</dbReference>
<evidence type="ECO:0000256" key="3">
    <source>
        <dbReference type="ARBA" id="ARBA00022840"/>
    </source>
</evidence>
<dbReference type="PANTHER" id="PTHR43309">
    <property type="entry name" value="5-OXOPROLINASE SUBUNIT C"/>
    <property type="match status" value="1"/>
</dbReference>
<dbReference type="PANTHER" id="PTHR43309:SF5">
    <property type="entry name" value="5-OXOPROLINASE SUBUNIT C"/>
    <property type="match status" value="1"/>
</dbReference>
<dbReference type="Proteomes" id="UP001451571">
    <property type="component" value="Chromosome"/>
</dbReference>
<dbReference type="EMBL" id="CP146256">
    <property type="protein sequence ID" value="XAH74851.1"/>
    <property type="molecule type" value="Genomic_DNA"/>
</dbReference>
<dbReference type="RefSeq" id="WP_342758429.1">
    <property type="nucleotide sequence ID" value="NZ_CP146256.1"/>
</dbReference>
<dbReference type="InterPro" id="IPR052708">
    <property type="entry name" value="PxpC"/>
</dbReference>
<keyword evidence="6" id="KW-1185">Reference proteome</keyword>
<proteinExistence type="predicted"/>
<accession>A0ABZ3F005</accession>
<keyword evidence="1" id="KW-0547">Nucleotide-binding</keyword>
<dbReference type="InterPro" id="IPR003778">
    <property type="entry name" value="CT_A_B"/>
</dbReference>
<sequence length="333" mass="36864">MDKRIQLDVLEPGLMTTVQDAGRYGYQASGFSVSGCMDLNAMQEANFLLNNPVGEAVLEMIYMGGTFRFSCDTFFSLTGADMSPLLNEKEIPCYQAIQAKAGDLLRCRTARNGRYGYLSVAGGFLISEVLGSKSTHLKCAVGGFRGRKLEKGDILLLCTETKRLLNLEQKEIFHGDYLPEINVRVVPGPQYGHFTEEGIRTFGNEKYVVSGESDRMGYRLEGPAVSCRDKADIISDGIAEGSVQVPSGGKPMVLLADRQTTGGYAKIGTVIAVDLPQLVQCMPGTAVRFSWVTVEEAQVLYRKDKREKRRMMRRTGYCPQNMGYLERIRRGSL</sequence>